<organism evidence="19 20">
    <name type="scientific">Pelodiscus sinensis</name>
    <name type="common">Chinese softshell turtle</name>
    <name type="synonym">Trionyx sinensis</name>
    <dbReference type="NCBI Taxonomy" id="13735"/>
    <lineage>
        <taxon>Eukaryota</taxon>
        <taxon>Metazoa</taxon>
        <taxon>Chordata</taxon>
        <taxon>Craniata</taxon>
        <taxon>Vertebrata</taxon>
        <taxon>Euteleostomi</taxon>
        <taxon>Archelosauria</taxon>
        <taxon>Testudinata</taxon>
        <taxon>Testudines</taxon>
        <taxon>Cryptodira</taxon>
        <taxon>Trionychia</taxon>
        <taxon>Trionychidae</taxon>
        <taxon>Pelodiscus</taxon>
    </lineage>
</organism>
<dbReference type="FunFam" id="1.10.405.10:FF:000004">
    <property type="entry name" value="Amine oxidase"/>
    <property type="match status" value="1"/>
</dbReference>
<feature type="binding site" evidence="15">
    <location>
        <begin position="105"/>
        <end position="108"/>
    </location>
    <ligand>
        <name>FAD</name>
        <dbReference type="ChEBI" id="CHEBI:57692"/>
    </ligand>
</feature>
<dbReference type="Proteomes" id="UP000007267">
    <property type="component" value="Unassembled WGS sequence"/>
</dbReference>
<evidence type="ECO:0000256" key="4">
    <source>
        <dbReference type="ARBA" id="ARBA00022525"/>
    </source>
</evidence>
<keyword evidence="13" id="KW-1199">Hemostasis impairing toxin</keyword>
<evidence type="ECO:0000256" key="14">
    <source>
        <dbReference type="ARBA" id="ARBA00047637"/>
    </source>
</evidence>
<evidence type="ECO:0000256" key="6">
    <source>
        <dbReference type="ARBA" id="ARBA00022630"/>
    </source>
</evidence>
<evidence type="ECO:0000259" key="18">
    <source>
        <dbReference type="Pfam" id="PF01593"/>
    </source>
</evidence>
<protein>
    <recommendedName>
        <fullName evidence="16">Amine oxidase</fullName>
        <ecNumber evidence="16">1.4.3.-</ecNumber>
    </recommendedName>
</protein>
<feature type="binding site" evidence="15">
    <location>
        <begin position="83"/>
        <end position="84"/>
    </location>
    <ligand>
        <name>FAD</name>
        <dbReference type="ChEBI" id="CHEBI:57692"/>
    </ligand>
</feature>
<evidence type="ECO:0000256" key="8">
    <source>
        <dbReference type="ARBA" id="ARBA00022827"/>
    </source>
</evidence>
<dbReference type="InterPro" id="IPR036188">
    <property type="entry name" value="FAD/NAD-bd_sf"/>
</dbReference>
<dbReference type="InterPro" id="IPR050281">
    <property type="entry name" value="Flavin_monoamine_oxidase"/>
</dbReference>
<evidence type="ECO:0000256" key="5">
    <source>
        <dbReference type="ARBA" id="ARBA00022529"/>
    </source>
</evidence>
<keyword evidence="9 16" id="KW-0560">Oxidoreductase</keyword>
<dbReference type="PANTHER" id="PTHR10742:SF355">
    <property type="entry name" value="AMINE OXIDASE"/>
    <property type="match status" value="1"/>
</dbReference>
<evidence type="ECO:0000256" key="1">
    <source>
        <dbReference type="ARBA" id="ARBA00001974"/>
    </source>
</evidence>
<evidence type="ECO:0000256" key="2">
    <source>
        <dbReference type="ARBA" id="ARBA00004613"/>
    </source>
</evidence>
<keyword evidence="20" id="KW-1185">Reference proteome</keyword>
<evidence type="ECO:0000256" key="16">
    <source>
        <dbReference type="RuleBase" id="RU362067"/>
    </source>
</evidence>
<evidence type="ECO:0000256" key="7">
    <source>
        <dbReference type="ARBA" id="ARBA00022656"/>
    </source>
</evidence>
<evidence type="ECO:0000256" key="13">
    <source>
        <dbReference type="ARBA" id="ARBA00023240"/>
    </source>
</evidence>
<dbReference type="HOGENOM" id="CLU_004498_8_3_1"/>
<dbReference type="InterPro" id="IPR002937">
    <property type="entry name" value="Amino_oxidase"/>
</dbReference>
<evidence type="ECO:0000256" key="9">
    <source>
        <dbReference type="ARBA" id="ARBA00023002"/>
    </source>
</evidence>
<evidence type="ECO:0000256" key="12">
    <source>
        <dbReference type="ARBA" id="ARBA00023180"/>
    </source>
</evidence>
<dbReference type="eggNOG" id="KOG0029">
    <property type="taxonomic scope" value="Eukaryota"/>
</dbReference>
<feature type="binding site" evidence="15">
    <location>
        <position position="108"/>
    </location>
    <ligand>
        <name>substrate</name>
    </ligand>
</feature>
<dbReference type="EC" id="1.4.3.-" evidence="16"/>
<dbReference type="Pfam" id="PF01593">
    <property type="entry name" value="Amino_oxidase"/>
    <property type="match status" value="1"/>
</dbReference>
<keyword evidence="7" id="KW-0800">Toxin</keyword>
<reference evidence="20" key="1">
    <citation type="submission" date="2011-10" db="EMBL/GenBank/DDBJ databases">
        <authorList>
            <consortium name="Soft-shell Turtle Genome Consortium"/>
        </authorList>
    </citation>
    <scope>NUCLEOTIDE SEQUENCE [LARGE SCALE GENOMIC DNA]</scope>
    <source>
        <strain evidence="20">Daiwa-1</strain>
    </source>
</reference>
<dbReference type="OMA" id="WGIPDEE"/>
<dbReference type="Gene3D" id="3.90.660.10">
    <property type="match status" value="1"/>
</dbReference>
<proteinExistence type="inferred from homology"/>
<dbReference type="GO" id="GO:0090729">
    <property type="term" value="F:toxin activity"/>
    <property type="evidence" value="ECO:0007669"/>
    <property type="project" value="UniProtKB-KW"/>
</dbReference>
<reference evidence="19" key="4">
    <citation type="submission" date="2025-09" db="UniProtKB">
        <authorList>
            <consortium name="Ensembl"/>
        </authorList>
    </citation>
    <scope>IDENTIFICATION</scope>
</reference>
<dbReference type="GeneTree" id="ENSGT00940000160928"/>
<dbReference type="STRING" id="13735.ENSPSIP00000018138"/>
<dbReference type="PRINTS" id="PR00757">
    <property type="entry name" value="AMINEOXDASEF"/>
</dbReference>
<dbReference type="EMBL" id="AGCU01087184">
    <property type="status" value="NOT_ANNOTATED_CDS"/>
    <property type="molecule type" value="Genomic_DNA"/>
</dbReference>
<dbReference type="EMBL" id="AGCU01087185">
    <property type="status" value="NOT_ANNOTATED_CDS"/>
    <property type="molecule type" value="Genomic_DNA"/>
</dbReference>
<keyword evidence="11" id="KW-1015">Disulfide bond</keyword>
<dbReference type="AlphaFoldDB" id="K7GCX7"/>
<evidence type="ECO:0000313" key="20">
    <source>
        <dbReference type="Proteomes" id="UP000007267"/>
    </source>
</evidence>
<comment type="subcellular location">
    <subcellularLocation>
        <location evidence="2">Secreted</location>
    </subcellularLocation>
</comment>
<sequence>MDGFSLLPFFLLAAFPGSQSLPLPRHDWEKCFVDSDYEELVKLAKNGLKGECSKKVVIVGAGIGGLTAAKLLKDAGCQITILEASNRVGGRILTHREDDWYAELGAMRLPRDHRIVHEFIHQYKLPLSPFYGSNDNTWYLVNNVRARHIDVEQDPDVLEYPVRPSEKGKSATALYNQTLDTLAPQVTTDCRALKEKYDSFTIKEYLIKEGNLSRGAVNMIGDLMNLDGGFHVSFLYSLMDHVAFQQGLDEITGGFDKLPEAFYRSLKRDIRFQAPVVRIIQDGDGVRVFYTADYVLVATAAKAVRLIKFSPPLSPNKTRALRSVHFSKDVKIFLACRKRFWELDGIFGGKSVTGHPARNIYYPSHNFSSGVGVVLASYTVDDDADFFNSLSDEMCADLVREDLAKIHQLPKSYVQKVCDKHVVKKWGQDKYSMGAYVSLTPYQFTDFAAALYQNEGRVYFAGEYTAQPHGWIDTAMKGSIRAASQSERKGNE</sequence>
<evidence type="ECO:0000256" key="10">
    <source>
        <dbReference type="ARBA" id="ARBA00023022"/>
    </source>
</evidence>
<keyword evidence="4" id="KW-0964">Secreted</keyword>
<keyword evidence="12" id="KW-0325">Glycoprotein</keyword>
<dbReference type="GO" id="GO:0009063">
    <property type="term" value="P:amino acid catabolic process"/>
    <property type="evidence" value="ECO:0007669"/>
    <property type="project" value="TreeGrafter"/>
</dbReference>
<dbReference type="GO" id="GO:0001716">
    <property type="term" value="F:L-amino-acid oxidase activity"/>
    <property type="evidence" value="ECO:0007669"/>
    <property type="project" value="UniProtKB-EC"/>
</dbReference>
<keyword evidence="10" id="KW-0044">Antibiotic</keyword>
<feature type="signal peptide" evidence="17">
    <location>
        <begin position="1"/>
        <end position="20"/>
    </location>
</feature>
<accession>K7GCX7</accession>
<keyword evidence="5" id="KW-0929">Antimicrobial</keyword>
<feature type="domain" description="Amine oxidase" evidence="18">
    <location>
        <begin position="63"/>
        <end position="484"/>
    </location>
</feature>
<reference evidence="19" key="3">
    <citation type="submission" date="2025-08" db="UniProtKB">
        <authorList>
            <consortium name="Ensembl"/>
        </authorList>
    </citation>
    <scope>IDENTIFICATION</scope>
</reference>
<keyword evidence="6 16" id="KW-0285">Flavoprotein</keyword>
<reference evidence="20" key="2">
    <citation type="journal article" date="2013" name="Nat. Genet.">
        <title>The draft genomes of soft-shell turtle and green sea turtle yield insights into the development and evolution of the turtle-specific body plan.</title>
        <authorList>
            <person name="Wang Z."/>
            <person name="Pascual-Anaya J."/>
            <person name="Zadissa A."/>
            <person name="Li W."/>
            <person name="Niimura Y."/>
            <person name="Huang Z."/>
            <person name="Li C."/>
            <person name="White S."/>
            <person name="Xiong Z."/>
            <person name="Fang D."/>
            <person name="Wang B."/>
            <person name="Ming Y."/>
            <person name="Chen Y."/>
            <person name="Zheng Y."/>
            <person name="Kuraku S."/>
            <person name="Pignatelli M."/>
            <person name="Herrero J."/>
            <person name="Beal K."/>
            <person name="Nozawa M."/>
            <person name="Li Q."/>
            <person name="Wang J."/>
            <person name="Zhang H."/>
            <person name="Yu L."/>
            <person name="Shigenobu S."/>
            <person name="Wang J."/>
            <person name="Liu J."/>
            <person name="Flicek P."/>
            <person name="Searle S."/>
            <person name="Wang J."/>
            <person name="Kuratani S."/>
            <person name="Yin Y."/>
            <person name="Aken B."/>
            <person name="Zhang G."/>
            <person name="Irie N."/>
        </authorList>
    </citation>
    <scope>NUCLEOTIDE SEQUENCE [LARGE SCALE GENOMIC DNA]</scope>
    <source>
        <strain evidence="20">Daiwa-1</strain>
    </source>
</reference>
<comment type="catalytic activity">
    <reaction evidence="14">
        <text>an L-alpha-amino acid + O2 + H2O = a 2-oxocarboxylate + H2O2 + NH4(+)</text>
        <dbReference type="Rhea" id="RHEA:13781"/>
        <dbReference type="ChEBI" id="CHEBI:15377"/>
        <dbReference type="ChEBI" id="CHEBI:15379"/>
        <dbReference type="ChEBI" id="CHEBI:16240"/>
        <dbReference type="ChEBI" id="CHEBI:28938"/>
        <dbReference type="ChEBI" id="CHEBI:35179"/>
        <dbReference type="ChEBI" id="CHEBI:59869"/>
        <dbReference type="EC" id="1.4.3.2"/>
    </reaction>
</comment>
<dbReference type="InterPro" id="IPR001613">
    <property type="entry name" value="Flavin_amine_oxidase"/>
</dbReference>
<evidence type="ECO:0000256" key="17">
    <source>
        <dbReference type="SAM" id="SignalP"/>
    </source>
</evidence>
<keyword evidence="8 16" id="KW-0274">FAD</keyword>
<name>K7GCX7_PELSI</name>
<feature type="binding site" evidence="15">
    <location>
        <position position="463"/>
    </location>
    <ligand>
        <name>FAD</name>
        <dbReference type="ChEBI" id="CHEBI:57692"/>
    </ligand>
</feature>
<dbReference type="Gene3D" id="3.50.50.60">
    <property type="entry name" value="FAD/NAD(P)-binding domain"/>
    <property type="match status" value="1"/>
</dbReference>
<keyword evidence="17" id="KW-0732">Signal</keyword>
<dbReference type="Ensembl" id="ENSPSIT00000018223.1">
    <property type="protein sequence ID" value="ENSPSIP00000018138.1"/>
    <property type="gene ID" value="ENSPSIG00000016118.1"/>
</dbReference>
<dbReference type="SUPFAM" id="SSF54373">
    <property type="entry name" value="FAD-linked reductases, C-terminal domain"/>
    <property type="match status" value="1"/>
</dbReference>
<dbReference type="EMBL" id="AGCU01087186">
    <property type="status" value="NOT_ANNOTATED_CDS"/>
    <property type="molecule type" value="Genomic_DNA"/>
</dbReference>
<evidence type="ECO:0000256" key="3">
    <source>
        <dbReference type="ARBA" id="ARBA00005465"/>
    </source>
</evidence>
<dbReference type="GO" id="GO:0005576">
    <property type="term" value="C:extracellular region"/>
    <property type="evidence" value="ECO:0007669"/>
    <property type="project" value="UniProtKB-SubCell"/>
</dbReference>
<feature type="chain" id="PRO_5003905208" description="Amine oxidase" evidence="17">
    <location>
        <begin position="21"/>
        <end position="492"/>
    </location>
</feature>
<evidence type="ECO:0000256" key="15">
    <source>
        <dbReference type="PIRSR" id="PIRSR601613-1"/>
    </source>
</evidence>
<dbReference type="GO" id="GO:0042742">
    <property type="term" value="P:defense response to bacterium"/>
    <property type="evidence" value="ECO:0007669"/>
    <property type="project" value="UniProtKB-KW"/>
</dbReference>
<dbReference type="Gene3D" id="1.10.405.10">
    <property type="entry name" value="Guanine Nucleotide Dissociation Inhibitor, domain 1"/>
    <property type="match status" value="1"/>
</dbReference>
<comment type="similarity">
    <text evidence="3">Belongs to the flavin monoamine oxidase family. FIG1 subfamily.</text>
</comment>
<evidence type="ECO:0000313" key="19">
    <source>
        <dbReference type="Ensembl" id="ENSPSIP00000018138.1"/>
    </source>
</evidence>
<dbReference type="SUPFAM" id="SSF51905">
    <property type="entry name" value="FAD/NAD(P)-binding domain"/>
    <property type="match status" value="1"/>
</dbReference>
<evidence type="ECO:0000256" key="11">
    <source>
        <dbReference type="ARBA" id="ARBA00023157"/>
    </source>
</evidence>
<feature type="binding site" evidence="15">
    <location>
        <position position="276"/>
    </location>
    <ligand>
        <name>FAD</name>
        <dbReference type="ChEBI" id="CHEBI:57692"/>
    </ligand>
</feature>
<comment type="cofactor">
    <cofactor evidence="1 16">
        <name>FAD</name>
        <dbReference type="ChEBI" id="CHEBI:57692"/>
    </cofactor>
</comment>
<dbReference type="PANTHER" id="PTHR10742">
    <property type="entry name" value="FLAVIN MONOAMINE OXIDASE"/>
    <property type="match status" value="1"/>
</dbReference>